<feature type="signal peptide" evidence="1">
    <location>
        <begin position="1"/>
        <end position="21"/>
    </location>
</feature>
<evidence type="ECO:0000313" key="2">
    <source>
        <dbReference type="EMBL" id="MBB4044693.1"/>
    </source>
</evidence>
<feature type="chain" id="PRO_5032987323" description="Lipoprotein" evidence="1">
    <location>
        <begin position="22"/>
        <end position="766"/>
    </location>
</feature>
<name>A0A840D892_9BACE</name>
<comment type="caution">
    <text evidence="2">The sequence shown here is derived from an EMBL/GenBank/DDBJ whole genome shotgun (WGS) entry which is preliminary data.</text>
</comment>
<keyword evidence="1" id="KW-0732">Signal</keyword>
<dbReference type="RefSeq" id="WP_044159929.1">
    <property type="nucleotide sequence ID" value="NZ_JACIER010000009.1"/>
</dbReference>
<protein>
    <recommendedName>
        <fullName evidence="4">Lipoprotein</fullName>
    </recommendedName>
</protein>
<evidence type="ECO:0008006" key="4">
    <source>
        <dbReference type="Google" id="ProtNLM"/>
    </source>
</evidence>
<sequence>MKKYLLYTLAILSAFSFSSCSDDDGSSSTTNREWMTMFICDNNRGKGDDYPYNSGIEGVNGNDIHLYWYGVNDCAGFQIRQALQPNVSGGADAWGSSADNGLLLLDTIVGPDVLDLVIKNQQYSTDFRFAIRVLSKKDDNKTDFSHASKWYGHGDGRQWAEYLGITTSDRYATPFCVYVDASKTTETTMRVMLNRKFSTVSEGVSADDQLVYRERFEMDGENFVYQWLEVEASPSNPSSTVGEKWKKYKLSEEDFERGYVEIDGLQKNSVYVINVRNENVKVKWDAYYNTYSSRSDGEPGAPIEVTHKVTAPERDYFDTQEAYDAAMVEYEVALKYDAMRIDFMLTDFISDVDLAEGQEYLLEGGKTYCIFNNLTTCKGFVLRTKPEDVAAGKRAKVLLGGMYTKGTDVVSANLVFGRQPQAGEGGEVYMKMLEFHDIDFDCPLARNYGDVEAGLGGATGNYFINMYSNGMAVHLEDLVIKNCTFKRMVRGFIREQGVNYKIWDNVLIEDNQFFDCGYHTNGAGGYNWVAGSGNNANSNLYKNFVVRNNTFFDCPFPSFFNETQTKFEWKAGAWNITFENNTLVNWNTRAAGNVFNMRRLPDGSVFNVKNNLIILTKKDGDPRDMVMGGADIRNTATMDDGIAGHVTLNFGNNYSTNTFLTNGQIFSTNAWNSTKNNFGTLVSNQSATLNGSLDVLADDISPTELMVSPNPPHVASGKAAGQFMHRADALDGTGGSDGANLYYNKTDKVFNSAIYKNNVGDPRWRK</sequence>
<evidence type="ECO:0000313" key="3">
    <source>
        <dbReference type="Proteomes" id="UP000560658"/>
    </source>
</evidence>
<dbReference type="InterPro" id="IPR011050">
    <property type="entry name" value="Pectin_lyase_fold/virulence"/>
</dbReference>
<gene>
    <name evidence="2" type="ORF">GGR06_002488</name>
</gene>
<proteinExistence type="predicted"/>
<dbReference type="SUPFAM" id="SSF51126">
    <property type="entry name" value="Pectin lyase-like"/>
    <property type="match status" value="1"/>
</dbReference>
<dbReference type="AlphaFoldDB" id="A0A840D892"/>
<evidence type="ECO:0000256" key="1">
    <source>
        <dbReference type="SAM" id="SignalP"/>
    </source>
</evidence>
<organism evidence="2 3">
    <name type="scientific">Bacteroides reticulotermitis</name>
    <dbReference type="NCBI Taxonomy" id="1133319"/>
    <lineage>
        <taxon>Bacteria</taxon>
        <taxon>Pseudomonadati</taxon>
        <taxon>Bacteroidota</taxon>
        <taxon>Bacteroidia</taxon>
        <taxon>Bacteroidales</taxon>
        <taxon>Bacteroidaceae</taxon>
        <taxon>Bacteroides</taxon>
    </lineage>
</organism>
<dbReference type="PROSITE" id="PS51257">
    <property type="entry name" value="PROKAR_LIPOPROTEIN"/>
    <property type="match status" value="1"/>
</dbReference>
<keyword evidence="3" id="KW-1185">Reference proteome</keyword>
<accession>A0A840D892</accession>
<dbReference type="Proteomes" id="UP000560658">
    <property type="component" value="Unassembled WGS sequence"/>
</dbReference>
<dbReference type="EMBL" id="JACIER010000009">
    <property type="protein sequence ID" value="MBB4044693.1"/>
    <property type="molecule type" value="Genomic_DNA"/>
</dbReference>
<reference evidence="2" key="1">
    <citation type="submission" date="2020-08" db="EMBL/GenBank/DDBJ databases">
        <title>Genomic Encyclopedia of Type Strains, Phase IV (KMG-IV): sequencing the most valuable type-strain genomes for metagenomic binning, comparative biology and taxonomic classification.</title>
        <authorList>
            <person name="Goeker M."/>
        </authorList>
    </citation>
    <scope>NUCLEOTIDE SEQUENCE [LARGE SCALE GENOMIC DNA]</scope>
    <source>
        <strain evidence="2">DSM 105720</strain>
    </source>
</reference>